<evidence type="ECO:0000256" key="4">
    <source>
        <dbReference type="ARBA" id="ARBA00022827"/>
    </source>
</evidence>
<keyword evidence="3 5" id="KW-0285">Flavoprotein</keyword>
<dbReference type="PROSITE" id="PS00073">
    <property type="entry name" value="ACYL_COA_DH_2"/>
    <property type="match status" value="1"/>
</dbReference>
<protein>
    <recommendedName>
        <fullName evidence="11">Acyl-CoA dehydrogenase</fullName>
    </recommendedName>
</protein>
<dbReference type="GO" id="GO:0050660">
    <property type="term" value="F:flavin adenine dinucleotide binding"/>
    <property type="evidence" value="ECO:0007669"/>
    <property type="project" value="InterPro"/>
</dbReference>
<dbReference type="AlphaFoldDB" id="A0A1U6IQN9"/>
<keyword evidence="5" id="KW-0560">Oxidoreductase</keyword>
<sequence>MPGYSHQAARLQRHLEIAPFIDELLEASGGTGDMDLWQMVVEEASRLSEGVVAPIDSQLDQAGLTMENGRVRTIPAHGHAWQAYVQAGWLTADVPADQGGQGLPLAVLSACEELMNRASPAFMMLPTAVRCATALLHDAADPAVYQAWLPHLTAGSWTATICISEPDAGSDVGRIRTSAALGADGIWRVTGEKCWISYGSHDLAERIGHCILARTSPAPGVRGLSLFLVPDRAATGEPNGVVLRRIEEKMGLHGSPTCAIGFEDAHATLLGKEGAGLQHMFRMMSAMRLSCGPQGTGVASGSFHVALDYARERRQGGDPVTPPVAIAEHPDIQRLLLSMAGRIEAARGLNIAAAAALDVAGLHADQAVRDDQLALAQWLLPIVKDGAARLAFEISSDAMQVLGGAGYTREWPIERHLRDSRVFSIYEGTSGIQAIDLLERRLKREKGRGLRIFLDLARREPGGGQAFDAELQHILAMLERTSGMLAQCDGRTSAAAATPFLRLATIAAHAWIAARILRLAGDDATGRSMKAAASAFMSDARHLADLEAARASGPDTVLDDFPRLYCEG</sequence>
<dbReference type="STRING" id="428990.SAMN06295987_11153"/>
<reference evidence="10" key="1">
    <citation type="submission" date="2017-02" db="EMBL/GenBank/DDBJ databases">
        <authorList>
            <person name="Varghese N."/>
            <person name="Submissions S."/>
        </authorList>
    </citation>
    <scope>NUCLEOTIDE SEQUENCE [LARGE SCALE GENOMIC DNA]</scope>
    <source>
        <strain evidence="10">SM117</strain>
    </source>
</reference>
<keyword evidence="10" id="KW-1185">Reference proteome</keyword>
<dbReference type="Gene3D" id="2.40.110.10">
    <property type="entry name" value="Butyryl-CoA Dehydrogenase, subunit A, domain 2"/>
    <property type="match status" value="1"/>
</dbReference>
<gene>
    <name evidence="9" type="ORF">SAMN06295987_11153</name>
</gene>
<evidence type="ECO:0000259" key="8">
    <source>
        <dbReference type="Pfam" id="PF02771"/>
    </source>
</evidence>
<accession>A0A1U6IQN9</accession>
<evidence type="ECO:0000313" key="10">
    <source>
        <dbReference type="Proteomes" id="UP000190989"/>
    </source>
</evidence>
<evidence type="ECO:0000256" key="1">
    <source>
        <dbReference type="ARBA" id="ARBA00001974"/>
    </source>
</evidence>
<evidence type="ECO:0000259" key="6">
    <source>
        <dbReference type="Pfam" id="PF00441"/>
    </source>
</evidence>
<dbReference type="InterPro" id="IPR036250">
    <property type="entry name" value="AcylCo_DH-like_C"/>
</dbReference>
<feature type="domain" description="Acyl-CoA oxidase/dehydrogenase middle" evidence="7">
    <location>
        <begin position="161"/>
        <end position="264"/>
    </location>
</feature>
<dbReference type="Gene3D" id="1.20.140.10">
    <property type="entry name" value="Butyryl-CoA Dehydrogenase, subunit A, domain 3"/>
    <property type="match status" value="1"/>
</dbReference>
<dbReference type="InterPro" id="IPR009100">
    <property type="entry name" value="AcylCoA_DH/oxidase_NM_dom_sf"/>
</dbReference>
<dbReference type="InterPro" id="IPR006089">
    <property type="entry name" value="Acyl-CoA_DH_CS"/>
</dbReference>
<dbReference type="SUPFAM" id="SSF47203">
    <property type="entry name" value="Acyl-CoA dehydrogenase C-terminal domain-like"/>
    <property type="match status" value="1"/>
</dbReference>
<keyword evidence="4 5" id="KW-0274">FAD</keyword>
<evidence type="ECO:0000256" key="3">
    <source>
        <dbReference type="ARBA" id="ARBA00022630"/>
    </source>
</evidence>
<name>A0A1U6IQN9_9SPHN</name>
<dbReference type="InterPro" id="IPR046373">
    <property type="entry name" value="Acyl-CoA_Oxase/DH_mid-dom_sf"/>
</dbReference>
<dbReference type="Pfam" id="PF00441">
    <property type="entry name" value="Acyl-CoA_dh_1"/>
    <property type="match status" value="1"/>
</dbReference>
<dbReference type="InterPro" id="IPR009075">
    <property type="entry name" value="AcylCo_DH/oxidase_C"/>
</dbReference>
<dbReference type="PANTHER" id="PTHR42803">
    <property type="entry name" value="ACYL-COA DEHYDROGENASE"/>
    <property type="match status" value="1"/>
</dbReference>
<evidence type="ECO:0008006" key="11">
    <source>
        <dbReference type="Google" id="ProtNLM"/>
    </source>
</evidence>
<evidence type="ECO:0000256" key="2">
    <source>
        <dbReference type="ARBA" id="ARBA00009347"/>
    </source>
</evidence>
<comment type="similarity">
    <text evidence="2 5">Belongs to the acyl-CoA dehydrogenase family.</text>
</comment>
<feature type="domain" description="Acyl-CoA dehydrogenase/oxidase N-terminal" evidence="8">
    <location>
        <begin position="38"/>
        <end position="155"/>
    </location>
</feature>
<dbReference type="InterPro" id="IPR006091">
    <property type="entry name" value="Acyl-CoA_Oxase/DH_mid-dom"/>
</dbReference>
<comment type="cofactor">
    <cofactor evidence="1 5">
        <name>FAD</name>
        <dbReference type="ChEBI" id="CHEBI:57692"/>
    </cofactor>
</comment>
<dbReference type="InterPro" id="IPR037069">
    <property type="entry name" value="AcylCoA_DH/ox_N_sf"/>
</dbReference>
<dbReference type="Gene3D" id="1.10.540.10">
    <property type="entry name" value="Acyl-CoA dehydrogenase/oxidase, N-terminal domain"/>
    <property type="match status" value="1"/>
</dbReference>
<dbReference type="RefSeq" id="WP_079731792.1">
    <property type="nucleotide sequence ID" value="NZ_FVZE01000011.1"/>
</dbReference>
<evidence type="ECO:0000256" key="5">
    <source>
        <dbReference type="RuleBase" id="RU362125"/>
    </source>
</evidence>
<dbReference type="InterPro" id="IPR052166">
    <property type="entry name" value="Diverse_Acyl-CoA_DH"/>
</dbReference>
<dbReference type="Proteomes" id="UP000190989">
    <property type="component" value="Unassembled WGS sequence"/>
</dbReference>
<evidence type="ECO:0000313" key="9">
    <source>
        <dbReference type="EMBL" id="SLK10349.1"/>
    </source>
</evidence>
<organism evidence="9 10">
    <name type="scientific">Novosphingobium mathurense</name>
    <dbReference type="NCBI Taxonomy" id="428990"/>
    <lineage>
        <taxon>Bacteria</taxon>
        <taxon>Pseudomonadati</taxon>
        <taxon>Pseudomonadota</taxon>
        <taxon>Alphaproteobacteria</taxon>
        <taxon>Sphingomonadales</taxon>
        <taxon>Sphingomonadaceae</taxon>
        <taxon>Novosphingobium</taxon>
    </lineage>
</organism>
<dbReference type="Pfam" id="PF02771">
    <property type="entry name" value="Acyl-CoA_dh_N"/>
    <property type="match status" value="1"/>
</dbReference>
<dbReference type="SUPFAM" id="SSF56645">
    <property type="entry name" value="Acyl-CoA dehydrogenase NM domain-like"/>
    <property type="match status" value="1"/>
</dbReference>
<evidence type="ECO:0000259" key="7">
    <source>
        <dbReference type="Pfam" id="PF02770"/>
    </source>
</evidence>
<feature type="domain" description="Acyl-CoA dehydrogenase/oxidase C-terminal" evidence="6">
    <location>
        <begin position="275"/>
        <end position="440"/>
    </location>
</feature>
<proteinExistence type="inferred from homology"/>
<dbReference type="PANTHER" id="PTHR42803:SF1">
    <property type="entry name" value="BROAD-SPECIFICITY LINEAR ACYL-COA DEHYDROGENASE FADE5"/>
    <property type="match status" value="1"/>
</dbReference>
<dbReference type="EMBL" id="FVZE01000011">
    <property type="protein sequence ID" value="SLK10349.1"/>
    <property type="molecule type" value="Genomic_DNA"/>
</dbReference>
<dbReference type="Pfam" id="PF02770">
    <property type="entry name" value="Acyl-CoA_dh_M"/>
    <property type="match status" value="1"/>
</dbReference>
<dbReference type="GO" id="GO:0003995">
    <property type="term" value="F:acyl-CoA dehydrogenase activity"/>
    <property type="evidence" value="ECO:0007669"/>
    <property type="project" value="InterPro"/>
</dbReference>
<dbReference type="InterPro" id="IPR013786">
    <property type="entry name" value="AcylCoA_DH/ox_N"/>
</dbReference>